<dbReference type="InterPro" id="IPR013783">
    <property type="entry name" value="Ig-like_fold"/>
</dbReference>
<reference evidence="2 3" key="1">
    <citation type="submission" date="2018-06" db="EMBL/GenBank/DDBJ databases">
        <authorList>
            <consortium name="Pathogen Informatics"/>
            <person name="Doyle S."/>
        </authorList>
    </citation>
    <scope>NUCLEOTIDE SEQUENCE [LARGE SCALE GENOMIC DNA]</scope>
    <source>
        <strain evidence="2 3">NCTC11190</strain>
    </source>
</reference>
<protein>
    <submittedName>
        <fullName evidence="2">Bacteroidetes-Associated Carbohydrate-binding Often N-terminal</fullName>
    </submittedName>
</protein>
<dbReference type="AlphaFoldDB" id="A0A379MMR2"/>
<organism evidence="2 3">
    <name type="scientific">Rikenella microfusus</name>
    <dbReference type="NCBI Taxonomy" id="28139"/>
    <lineage>
        <taxon>Bacteria</taxon>
        <taxon>Pseudomonadati</taxon>
        <taxon>Bacteroidota</taxon>
        <taxon>Bacteroidia</taxon>
        <taxon>Bacteroidales</taxon>
        <taxon>Rikenellaceae</taxon>
        <taxon>Rikenella</taxon>
    </lineage>
</organism>
<sequence length="407" mass="44633">MKKVLVVLLAAFVLAACEKEKSSDKDIRVTAGATNQTVYADETASAENPQVKFSTTGPWHAEVEDATESKAAAAADWVTLSRTSGDAAGDYTLEITLSVNYTGADRKALIRIVCGETVVTITIVQKGVTEAGEQPVPDPNVPGTGKAAKEIITYGSVPAGTIDTHSWFECDDQGRIVQTSYMEDGDSEPFVEQKLVYEANRLILTAYDEMVEVKPDGSSESHVVEFVSHYEMEDGRLVKGLESDGEPNRDTWTYDEGGYLVEYKSHGSWEEGICDPEGNCTTVTKDYFTTYAYTWENGCPVTVTQKSDNEKDPLDLTARCEFGNRASGIANFDLFTALIETGDWGLGYNLAGKRPARLPEKIVMTDNSDGEVQEATFRYEFDGDGAVTKVYRNLNNHGEELIVEIVY</sequence>
<evidence type="ECO:0000259" key="1">
    <source>
        <dbReference type="Pfam" id="PF13004"/>
    </source>
</evidence>
<gene>
    <name evidence="2" type="ORF">NCTC11190_00090</name>
</gene>
<dbReference type="CDD" id="cd12871">
    <property type="entry name" value="Bacuni_01323_like"/>
    <property type="match status" value="1"/>
</dbReference>
<dbReference type="Pfam" id="PF13004">
    <property type="entry name" value="BACON"/>
    <property type="match status" value="1"/>
</dbReference>
<dbReference type="PROSITE" id="PS51257">
    <property type="entry name" value="PROKAR_LIPOPROTEIN"/>
    <property type="match status" value="1"/>
</dbReference>
<name>A0A379MMR2_9BACT</name>
<accession>A0A379MMR2</accession>
<dbReference type="Gene3D" id="2.60.40.10">
    <property type="entry name" value="Immunoglobulins"/>
    <property type="match status" value="1"/>
</dbReference>
<evidence type="ECO:0000313" key="2">
    <source>
        <dbReference type="EMBL" id="SUE32908.1"/>
    </source>
</evidence>
<dbReference type="Proteomes" id="UP000255233">
    <property type="component" value="Unassembled WGS sequence"/>
</dbReference>
<evidence type="ECO:0000313" key="3">
    <source>
        <dbReference type="Proteomes" id="UP000255233"/>
    </source>
</evidence>
<proteinExistence type="predicted"/>
<dbReference type="RefSeq" id="WP_027291040.1">
    <property type="nucleotide sequence ID" value="NZ_UGVL01000001.1"/>
</dbReference>
<dbReference type="CDD" id="cd14948">
    <property type="entry name" value="BACON"/>
    <property type="match status" value="1"/>
</dbReference>
<dbReference type="InterPro" id="IPR024361">
    <property type="entry name" value="BACON"/>
</dbReference>
<keyword evidence="3" id="KW-1185">Reference proteome</keyword>
<feature type="domain" description="BACON" evidence="1">
    <location>
        <begin position="68"/>
        <end position="126"/>
    </location>
</feature>
<dbReference type="OrthoDB" id="1002213at2"/>
<dbReference type="EMBL" id="UGVL01000001">
    <property type="protein sequence ID" value="SUE32908.1"/>
    <property type="molecule type" value="Genomic_DNA"/>
</dbReference>